<evidence type="ECO:0000313" key="3">
    <source>
        <dbReference type="Proteomes" id="UP000054815"/>
    </source>
</evidence>
<comment type="caution">
    <text evidence="2">The sequence shown here is derived from an EMBL/GenBank/DDBJ whole genome shotgun (WGS) entry which is preliminary data.</text>
</comment>
<feature type="chain" id="PRO_5006873373" evidence="1">
    <location>
        <begin position="22"/>
        <end position="387"/>
    </location>
</feature>
<accession>A0A0V0YP06</accession>
<keyword evidence="1" id="KW-0732">Signal</keyword>
<name>A0A0V0YP06_TRIPS</name>
<feature type="signal peptide" evidence="1">
    <location>
        <begin position="1"/>
        <end position="21"/>
    </location>
</feature>
<proteinExistence type="predicted"/>
<organism evidence="2 3">
    <name type="scientific">Trichinella pseudospiralis</name>
    <name type="common">Parasitic roundworm</name>
    <dbReference type="NCBI Taxonomy" id="6337"/>
    <lineage>
        <taxon>Eukaryota</taxon>
        <taxon>Metazoa</taxon>
        <taxon>Ecdysozoa</taxon>
        <taxon>Nematoda</taxon>
        <taxon>Enoplea</taxon>
        <taxon>Dorylaimia</taxon>
        <taxon>Trichinellida</taxon>
        <taxon>Trichinellidae</taxon>
        <taxon>Trichinella</taxon>
    </lineage>
</organism>
<dbReference type="AlphaFoldDB" id="A0A0V0YP06"/>
<evidence type="ECO:0000313" key="2">
    <source>
        <dbReference type="EMBL" id="KRY01715.1"/>
    </source>
</evidence>
<sequence length="387" mass="44929">MALHSFLSLMLTLGRLSDVKFDNETVELADQLSVPVSGNIVDYTESESFYKISKLKHAEKCEKDNIHLFLLEMKKTDCTIYEASIFYFLTLNIWNNKPESECNILLLENMRPLKCLVVAKFINKKFKNFNGIACDFKLNVNIEKHVSFCDLSWRESLKTYALRLPDKKRPWNENLFLYVPMLTNITDSFSIEHRKHPFGRTGVAGQGILNKLGRNLHVTLIAYKRTTYPCVLSQRRNDGELHLPTYFLYENTMSDYPFNEEMANAVKQGFHNHSNPSIRKRANELFSEAKRSTNTISKTTTITDSDTDDAWLEEVVAEIIHDQHVHLGNINFIPEMNSLSLEWRRVTEQIDEYIMELKRKTGEHYPEPYLSESDLDEIDFTLTEAGC</sequence>
<evidence type="ECO:0000256" key="1">
    <source>
        <dbReference type="SAM" id="SignalP"/>
    </source>
</evidence>
<dbReference type="Proteomes" id="UP000054815">
    <property type="component" value="Unassembled WGS sequence"/>
</dbReference>
<protein>
    <submittedName>
        <fullName evidence="2">Uncharacterized protein</fullName>
    </submittedName>
</protein>
<gene>
    <name evidence="2" type="ORF">T4E_8228</name>
</gene>
<reference evidence="2 3" key="1">
    <citation type="submission" date="2015-01" db="EMBL/GenBank/DDBJ databases">
        <title>Evolution of Trichinella species and genotypes.</title>
        <authorList>
            <person name="Korhonen P.K."/>
            <person name="Edoardo P."/>
            <person name="Giuseppe L.R."/>
            <person name="Gasser R.B."/>
        </authorList>
    </citation>
    <scope>NUCLEOTIDE SEQUENCE [LARGE SCALE GENOMIC DNA]</scope>
    <source>
        <strain evidence="2">ISS141</strain>
    </source>
</reference>
<dbReference type="EMBL" id="JYDU01000002">
    <property type="protein sequence ID" value="KRY01715.1"/>
    <property type="molecule type" value="Genomic_DNA"/>
</dbReference>